<name>A0ACC2TDT1_9FUNG</name>
<proteinExistence type="predicted"/>
<accession>A0ACC2TDT1</accession>
<dbReference type="EMBL" id="QTSX02002989">
    <property type="protein sequence ID" value="KAJ9072581.1"/>
    <property type="molecule type" value="Genomic_DNA"/>
</dbReference>
<evidence type="ECO:0000313" key="1">
    <source>
        <dbReference type="EMBL" id="KAJ9072581.1"/>
    </source>
</evidence>
<protein>
    <submittedName>
        <fullName evidence="1">Uncharacterized protein</fullName>
    </submittedName>
</protein>
<reference evidence="1" key="1">
    <citation type="submission" date="2022-04" db="EMBL/GenBank/DDBJ databases">
        <title>Genome of the entomopathogenic fungus Entomophthora muscae.</title>
        <authorList>
            <person name="Elya C."/>
            <person name="Lovett B.R."/>
            <person name="Lee E."/>
            <person name="Macias A.M."/>
            <person name="Hajek A.E."/>
            <person name="De Bivort B.L."/>
            <person name="Kasson M.T."/>
            <person name="De Fine Licht H.H."/>
            <person name="Stajich J.E."/>
        </authorList>
    </citation>
    <scope>NUCLEOTIDE SEQUENCE</scope>
    <source>
        <strain evidence="1">Berkeley</strain>
    </source>
</reference>
<dbReference type="Proteomes" id="UP001165960">
    <property type="component" value="Unassembled WGS sequence"/>
</dbReference>
<organism evidence="1 2">
    <name type="scientific">Entomophthora muscae</name>
    <dbReference type="NCBI Taxonomy" id="34485"/>
    <lineage>
        <taxon>Eukaryota</taxon>
        <taxon>Fungi</taxon>
        <taxon>Fungi incertae sedis</taxon>
        <taxon>Zoopagomycota</taxon>
        <taxon>Entomophthoromycotina</taxon>
        <taxon>Entomophthoromycetes</taxon>
        <taxon>Entomophthorales</taxon>
        <taxon>Entomophthoraceae</taxon>
        <taxon>Entomophthora</taxon>
    </lineage>
</organism>
<keyword evidence="2" id="KW-1185">Reference proteome</keyword>
<evidence type="ECO:0000313" key="2">
    <source>
        <dbReference type="Proteomes" id="UP001165960"/>
    </source>
</evidence>
<comment type="caution">
    <text evidence="1">The sequence shown here is derived from an EMBL/GenBank/DDBJ whole genome shotgun (WGS) entry which is preliminary data.</text>
</comment>
<gene>
    <name evidence="1" type="ORF">DSO57_1025961</name>
</gene>
<sequence length="249" mass="27048">MKVFLEIAVGDVEEYKKQVAAYDIGLQFIKQHAAWVLEESQGEDLDQEKIDTLSEMVPNYPDFSDKGPLRFTSPKPLPGGKLEIKLFNDVCPKACQNFYHLCIGDKGLSKSTKKPLHYLGSTFFRLVPGFIAQGGDFTRGDGSGGDSIFNGKFNDEKGGLALKFTKPGQLGMANSGKNSSTSQFFFTLPTTSGCPEIDVKTFSKLNGKYVLFGEVTSGFDVLKDISNVPTSQGEVPSQQITIVSCGSLA</sequence>